<comment type="catalytic activity">
    <reaction evidence="8">
        <text>tRNA(Trp) + L-tryptophan + ATP = L-tryptophyl-tRNA(Trp) + AMP + diphosphate + H(+)</text>
        <dbReference type="Rhea" id="RHEA:24080"/>
        <dbReference type="Rhea" id="RHEA-COMP:9671"/>
        <dbReference type="Rhea" id="RHEA-COMP:9705"/>
        <dbReference type="ChEBI" id="CHEBI:15378"/>
        <dbReference type="ChEBI" id="CHEBI:30616"/>
        <dbReference type="ChEBI" id="CHEBI:33019"/>
        <dbReference type="ChEBI" id="CHEBI:57912"/>
        <dbReference type="ChEBI" id="CHEBI:78442"/>
        <dbReference type="ChEBI" id="CHEBI:78535"/>
        <dbReference type="ChEBI" id="CHEBI:456215"/>
        <dbReference type="EC" id="6.1.1.2"/>
    </reaction>
</comment>
<keyword evidence="5" id="KW-0067">ATP-binding</keyword>
<evidence type="ECO:0000256" key="4">
    <source>
        <dbReference type="ARBA" id="ARBA00022741"/>
    </source>
</evidence>
<dbReference type="EC" id="6.1.1.2" evidence="2"/>
<dbReference type="InterPro" id="IPR002306">
    <property type="entry name" value="Trp-tRNA-ligase"/>
</dbReference>
<evidence type="ECO:0000256" key="5">
    <source>
        <dbReference type="ARBA" id="ARBA00022840"/>
    </source>
</evidence>
<dbReference type="InterPro" id="IPR050203">
    <property type="entry name" value="Trp-tRNA_synthetase"/>
</dbReference>
<keyword evidence="4" id="KW-0547">Nucleotide-binding</keyword>
<dbReference type="Gene3D" id="1.10.240.10">
    <property type="entry name" value="Tyrosyl-Transfer RNA Synthetase"/>
    <property type="match status" value="1"/>
</dbReference>
<accession>X0YVS7</accession>
<evidence type="ECO:0000256" key="6">
    <source>
        <dbReference type="ARBA" id="ARBA00022917"/>
    </source>
</evidence>
<evidence type="ECO:0000313" key="9">
    <source>
        <dbReference type="EMBL" id="GAG52418.1"/>
    </source>
</evidence>
<reference evidence="9" key="1">
    <citation type="journal article" date="2014" name="Front. Microbiol.">
        <title>High frequency of phylogenetically diverse reductive dehalogenase-homologous genes in deep subseafloor sedimentary metagenomes.</title>
        <authorList>
            <person name="Kawai M."/>
            <person name="Futagami T."/>
            <person name="Toyoda A."/>
            <person name="Takaki Y."/>
            <person name="Nishi S."/>
            <person name="Hori S."/>
            <person name="Arai W."/>
            <person name="Tsubouchi T."/>
            <person name="Morono Y."/>
            <person name="Uchiyama I."/>
            <person name="Ito T."/>
            <person name="Fujiyama A."/>
            <person name="Inagaki F."/>
            <person name="Takami H."/>
        </authorList>
    </citation>
    <scope>NUCLEOTIDE SEQUENCE</scope>
    <source>
        <strain evidence="9">Expedition CK06-06</strain>
    </source>
</reference>
<dbReference type="InterPro" id="IPR002305">
    <property type="entry name" value="aa-tRNA-synth_Ic"/>
</dbReference>
<feature type="non-terminal residue" evidence="9">
    <location>
        <position position="1"/>
    </location>
</feature>
<dbReference type="Pfam" id="PF00579">
    <property type="entry name" value="tRNA-synt_1b"/>
    <property type="match status" value="1"/>
</dbReference>
<name>X0YVS7_9ZZZZ</name>
<dbReference type="AlphaFoldDB" id="X0YVS7"/>
<dbReference type="FunFam" id="1.10.240.10:FF:000005">
    <property type="entry name" value="Tryptophan--tRNA ligase"/>
    <property type="match status" value="1"/>
</dbReference>
<evidence type="ECO:0000256" key="7">
    <source>
        <dbReference type="ARBA" id="ARBA00023146"/>
    </source>
</evidence>
<protein>
    <recommendedName>
        <fullName evidence="2">tryptophan--tRNA ligase</fullName>
        <ecNumber evidence="2">6.1.1.2</ecNumber>
    </recommendedName>
</protein>
<proteinExistence type="inferred from homology"/>
<dbReference type="GO" id="GO:0006436">
    <property type="term" value="P:tryptophanyl-tRNA aminoacylation"/>
    <property type="evidence" value="ECO:0007669"/>
    <property type="project" value="InterPro"/>
</dbReference>
<keyword evidence="3" id="KW-0436">Ligase</keyword>
<dbReference type="PANTHER" id="PTHR43766">
    <property type="entry name" value="TRYPTOPHAN--TRNA LIGASE, MITOCHONDRIAL"/>
    <property type="match status" value="1"/>
</dbReference>
<dbReference type="InterPro" id="IPR014729">
    <property type="entry name" value="Rossmann-like_a/b/a_fold"/>
</dbReference>
<dbReference type="SUPFAM" id="SSF52374">
    <property type="entry name" value="Nucleotidylyl transferase"/>
    <property type="match status" value="1"/>
</dbReference>
<evidence type="ECO:0000256" key="8">
    <source>
        <dbReference type="ARBA" id="ARBA00049929"/>
    </source>
</evidence>
<dbReference type="GO" id="GO:0005524">
    <property type="term" value="F:ATP binding"/>
    <property type="evidence" value="ECO:0007669"/>
    <property type="project" value="UniProtKB-KW"/>
</dbReference>
<dbReference type="PRINTS" id="PR01039">
    <property type="entry name" value="TRNASYNTHTRP"/>
</dbReference>
<feature type="non-terminal residue" evidence="9">
    <location>
        <position position="184"/>
    </location>
</feature>
<dbReference type="EMBL" id="BARS01056231">
    <property type="protein sequence ID" value="GAG52418.1"/>
    <property type="molecule type" value="Genomic_DNA"/>
</dbReference>
<dbReference type="GO" id="GO:0004830">
    <property type="term" value="F:tryptophan-tRNA ligase activity"/>
    <property type="evidence" value="ECO:0007669"/>
    <property type="project" value="UniProtKB-EC"/>
</dbReference>
<dbReference type="Gene3D" id="3.40.50.620">
    <property type="entry name" value="HUPs"/>
    <property type="match status" value="1"/>
</dbReference>
<dbReference type="GO" id="GO:0005829">
    <property type="term" value="C:cytosol"/>
    <property type="evidence" value="ECO:0007669"/>
    <property type="project" value="TreeGrafter"/>
</dbReference>
<evidence type="ECO:0000256" key="1">
    <source>
        <dbReference type="ARBA" id="ARBA00005594"/>
    </source>
</evidence>
<evidence type="ECO:0000256" key="2">
    <source>
        <dbReference type="ARBA" id="ARBA00013161"/>
    </source>
</evidence>
<dbReference type="PANTHER" id="PTHR43766:SF1">
    <property type="entry name" value="TRYPTOPHAN--TRNA LIGASE, MITOCHONDRIAL"/>
    <property type="match status" value="1"/>
</dbReference>
<sequence>SLVSVPRARRIPTLKEQVRDLKLESASMALLAYPILQAADILMVKGDLVPVGKDQLSHIELTREIARRFNDSFGPVFPVPEGLVGPVATLPGLDGKAKMGKSLGNAIFLTDDRPTVERKVMSMYTDPTRIHVTDPGHTRGNPVFTYHDAFNDDHDEVEDLKKRYRKGKVGDVEVKQRLARAINR</sequence>
<evidence type="ECO:0000256" key="3">
    <source>
        <dbReference type="ARBA" id="ARBA00022598"/>
    </source>
</evidence>
<comment type="similarity">
    <text evidence="1">Belongs to the class-I aminoacyl-tRNA synthetase family.</text>
</comment>
<keyword evidence="7" id="KW-0030">Aminoacyl-tRNA synthetase</keyword>
<organism evidence="9">
    <name type="scientific">marine sediment metagenome</name>
    <dbReference type="NCBI Taxonomy" id="412755"/>
    <lineage>
        <taxon>unclassified sequences</taxon>
        <taxon>metagenomes</taxon>
        <taxon>ecological metagenomes</taxon>
    </lineage>
</organism>
<comment type="caution">
    <text evidence="9">The sequence shown here is derived from an EMBL/GenBank/DDBJ whole genome shotgun (WGS) entry which is preliminary data.</text>
</comment>
<keyword evidence="6" id="KW-0648">Protein biosynthesis</keyword>
<gene>
    <name evidence="9" type="ORF">S01H1_82873</name>
</gene>